<keyword evidence="2" id="KW-1185">Reference proteome</keyword>
<dbReference type="AlphaFoldDB" id="A0A8H7GTG0"/>
<evidence type="ECO:0000313" key="1">
    <source>
        <dbReference type="EMBL" id="KAF8002091.1"/>
    </source>
</evidence>
<name>A0A8H7GTG0_9ASCO</name>
<sequence length="89" mass="10817">MINAFRWITRGLLILYYVEFGFEYQFLLDDALIKVTIFEEVNFPRWELVIKIFEERKALFFVSLNSKRVPSTYHIFEIAREQKFVIGKM</sequence>
<dbReference type="EMBL" id="JACBPP010000004">
    <property type="protein sequence ID" value="KAF8002091.1"/>
    <property type="molecule type" value="Genomic_DNA"/>
</dbReference>
<accession>A0A8H7GTG0</accession>
<comment type="caution">
    <text evidence="1">The sequence shown here is derived from an EMBL/GenBank/DDBJ whole genome shotgun (WGS) entry which is preliminary data.</text>
</comment>
<gene>
    <name evidence="1" type="ORF">HF325_003056</name>
</gene>
<protein>
    <submittedName>
        <fullName evidence="1">Uncharacterized protein</fullName>
    </submittedName>
</protein>
<dbReference type="Proteomes" id="UP000649328">
    <property type="component" value="Unassembled WGS sequence"/>
</dbReference>
<proteinExistence type="predicted"/>
<reference evidence="1" key="1">
    <citation type="submission" date="2020-10" db="EMBL/GenBank/DDBJ databases">
        <title>The Whole-Genome Sequence of Metschnikowia persimmonesis, a Novel Endophytic Yeast Species Isolated from Medicinal Plant Diospyros kaki Thumb.</title>
        <authorList>
            <person name="Rahmat E."/>
            <person name="Kang Y."/>
        </authorList>
    </citation>
    <scope>NUCLEOTIDE SEQUENCE</scope>
    <source>
        <strain evidence="1">KIOM G15050</strain>
    </source>
</reference>
<organism evidence="1 2">
    <name type="scientific">Metschnikowia pulcherrima</name>
    <dbReference type="NCBI Taxonomy" id="27326"/>
    <lineage>
        <taxon>Eukaryota</taxon>
        <taxon>Fungi</taxon>
        <taxon>Dikarya</taxon>
        <taxon>Ascomycota</taxon>
        <taxon>Saccharomycotina</taxon>
        <taxon>Pichiomycetes</taxon>
        <taxon>Metschnikowiaceae</taxon>
        <taxon>Metschnikowia</taxon>
    </lineage>
</organism>
<evidence type="ECO:0000313" key="2">
    <source>
        <dbReference type="Proteomes" id="UP000649328"/>
    </source>
</evidence>